<protein>
    <submittedName>
        <fullName evidence="2">Uncharacterized protein</fullName>
    </submittedName>
</protein>
<dbReference type="AlphaFoldDB" id="A0A918YE75"/>
<dbReference type="Proteomes" id="UP000655443">
    <property type="component" value="Unassembled WGS sequence"/>
</dbReference>
<feature type="compositionally biased region" description="Basic residues" evidence="1">
    <location>
        <begin position="65"/>
        <end position="76"/>
    </location>
</feature>
<comment type="caution">
    <text evidence="2">The sequence shown here is derived from an EMBL/GenBank/DDBJ whole genome shotgun (WGS) entry which is preliminary data.</text>
</comment>
<evidence type="ECO:0000313" key="3">
    <source>
        <dbReference type="Proteomes" id="UP000655443"/>
    </source>
</evidence>
<reference evidence="2" key="2">
    <citation type="submission" date="2020-09" db="EMBL/GenBank/DDBJ databases">
        <authorList>
            <person name="Sun Q."/>
            <person name="Ohkuma M."/>
        </authorList>
    </citation>
    <scope>NUCLEOTIDE SEQUENCE</scope>
    <source>
        <strain evidence="2">JCM 4714</strain>
    </source>
</reference>
<gene>
    <name evidence="2" type="ORF">GCM10010339_16820</name>
</gene>
<organism evidence="2 3">
    <name type="scientific">Streptomyces alanosinicus</name>
    <dbReference type="NCBI Taxonomy" id="68171"/>
    <lineage>
        <taxon>Bacteria</taxon>
        <taxon>Bacillati</taxon>
        <taxon>Actinomycetota</taxon>
        <taxon>Actinomycetes</taxon>
        <taxon>Kitasatosporales</taxon>
        <taxon>Streptomycetaceae</taxon>
        <taxon>Streptomyces</taxon>
    </lineage>
</organism>
<feature type="compositionally biased region" description="Low complexity" evidence="1">
    <location>
        <begin position="48"/>
        <end position="58"/>
    </location>
</feature>
<feature type="region of interest" description="Disordered" evidence="1">
    <location>
        <begin position="1"/>
        <end position="76"/>
    </location>
</feature>
<proteinExistence type="predicted"/>
<reference evidence="2" key="1">
    <citation type="journal article" date="2014" name="Int. J. Syst. Evol. Microbiol.">
        <title>Complete genome sequence of Corynebacterium casei LMG S-19264T (=DSM 44701T), isolated from a smear-ripened cheese.</title>
        <authorList>
            <consortium name="US DOE Joint Genome Institute (JGI-PGF)"/>
            <person name="Walter F."/>
            <person name="Albersmeier A."/>
            <person name="Kalinowski J."/>
            <person name="Ruckert C."/>
        </authorList>
    </citation>
    <scope>NUCLEOTIDE SEQUENCE</scope>
    <source>
        <strain evidence="2">JCM 4714</strain>
    </source>
</reference>
<evidence type="ECO:0000313" key="2">
    <source>
        <dbReference type="EMBL" id="GHE00676.1"/>
    </source>
</evidence>
<sequence>MLDAAEGLEGPASLALDGDQFVPERVRDPLGQGSPLDAEAEFEPPPAVEAGPYRVGVHPPEPPPGHRRRKTVGPAP</sequence>
<keyword evidence="3" id="KW-1185">Reference proteome</keyword>
<accession>A0A918YE75</accession>
<evidence type="ECO:0000256" key="1">
    <source>
        <dbReference type="SAM" id="MobiDB-lite"/>
    </source>
</evidence>
<name>A0A918YE75_9ACTN</name>
<dbReference type="EMBL" id="BMVG01000002">
    <property type="protein sequence ID" value="GHE00676.1"/>
    <property type="molecule type" value="Genomic_DNA"/>
</dbReference>